<evidence type="ECO:0000256" key="6">
    <source>
        <dbReference type="SAM" id="MobiDB-lite"/>
    </source>
</evidence>
<dbReference type="RefSeq" id="WP_182386722.1">
    <property type="nucleotide sequence ID" value="NZ_CP059833.1"/>
</dbReference>
<feature type="transmembrane region" description="Helical" evidence="5">
    <location>
        <begin position="172"/>
        <end position="191"/>
    </location>
</feature>
<feature type="compositionally biased region" description="Basic and acidic residues" evidence="6">
    <location>
        <begin position="904"/>
        <end position="917"/>
    </location>
</feature>
<feature type="transmembrane region" description="Helical" evidence="5">
    <location>
        <begin position="15"/>
        <end position="37"/>
    </location>
</feature>
<dbReference type="Pfam" id="PF03699">
    <property type="entry name" value="UPF0182"/>
    <property type="match status" value="1"/>
</dbReference>
<evidence type="ECO:0000313" key="8">
    <source>
        <dbReference type="Proteomes" id="UP000515570"/>
    </source>
</evidence>
<feature type="transmembrane region" description="Helical" evidence="5">
    <location>
        <begin position="284"/>
        <end position="304"/>
    </location>
</feature>
<comment type="subcellular location">
    <subcellularLocation>
        <location evidence="5">Cell membrane</location>
        <topology evidence="5">Multi-pass membrane protein</topology>
    </subcellularLocation>
</comment>
<keyword evidence="2 5" id="KW-0812">Transmembrane</keyword>
<keyword evidence="1 5" id="KW-1003">Cell membrane</keyword>
<evidence type="ECO:0000256" key="1">
    <source>
        <dbReference type="ARBA" id="ARBA00022475"/>
    </source>
</evidence>
<keyword evidence="8" id="KW-1185">Reference proteome</keyword>
<reference evidence="7 8" key="1">
    <citation type="submission" date="2020-07" db="EMBL/GenBank/DDBJ databases">
        <title>non toxigenic Corynebacterium sp. nov from a clinical source.</title>
        <authorList>
            <person name="Bernier A.-M."/>
            <person name="Bernard K."/>
        </authorList>
    </citation>
    <scope>NUCLEOTIDE SEQUENCE [LARGE SCALE GENOMIC DNA]</scope>
    <source>
        <strain evidence="8">NML 93-0612</strain>
    </source>
</reference>
<dbReference type="PANTHER" id="PTHR39344:SF1">
    <property type="entry name" value="UPF0182 PROTEIN SLL1060"/>
    <property type="match status" value="1"/>
</dbReference>
<organism evidence="7 8">
    <name type="scientific">Corynebacterium hindlerae</name>
    <dbReference type="NCBI Taxonomy" id="699041"/>
    <lineage>
        <taxon>Bacteria</taxon>
        <taxon>Bacillati</taxon>
        <taxon>Actinomycetota</taxon>
        <taxon>Actinomycetes</taxon>
        <taxon>Mycobacteriales</taxon>
        <taxon>Corynebacteriaceae</taxon>
        <taxon>Corynebacterium</taxon>
    </lineage>
</organism>
<proteinExistence type="inferred from homology"/>
<dbReference type="AlphaFoldDB" id="A0A7G5FH15"/>
<protein>
    <recommendedName>
        <fullName evidence="5">UPF0182 protein HW450_04075</fullName>
    </recommendedName>
</protein>
<feature type="transmembrane region" description="Helical" evidence="5">
    <location>
        <begin position="212"/>
        <end position="229"/>
    </location>
</feature>
<dbReference type="GO" id="GO:0005576">
    <property type="term" value="C:extracellular region"/>
    <property type="evidence" value="ECO:0007669"/>
    <property type="project" value="TreeGrafter"/>
</dbReference>
<evidence type="ECO:0000256" key="2">
    <source>
        <dbReference type="ARBA" id="ARBA00022692"/>
    </source>
</evidence>
<feature type="region of interest" description="Disordered" evidence="6">
    <location>
        <begin position="904"/>
        <end position="936"/>
    </location>
</feature>
<dbReference type="Proteomes" id="UP000515570">
    <property type="component" value="Chromosome"/>
</dbReference>
<feature type="transmembrane region" description="Helical" evidence="5">
    <location>
        <begin position="112"/>
        <end position="132"/>
    </location>
</feature>
<evidence type="ECO:0000256" key="3">
    <source>
        <dbReference type="ARBA" id="ARBA00022989"/>
    </source>
</evidence>
<evidence type="ECO:0000256" key="4">
    <source>
        <dbReference type="ARBA" id="ARBA00023136"/>
    </source>
</evidence>
<dbReference type="HAMAP" id="MF_01600">
    <property type="entry name" value="UPF0182"/>
    <property type="match status" value="1"/>
</dbReference>
<gene>
    <name evidence="7" type="ORF">HW450_04075</name>
</gene>
<name>A0A7G5FH15_9CORY</name>
<sequence>MATSLQPPARRSPKMLSIVLTVLTLLIVVAPMAVTYLTDWMWFGEVNFRGVFTTVLVTRIILFFIFFIFAAAIVWAAGFLAFRNRPHNIDVFDLDNPIHGYRRMVEESLKKILIGLPIVVGVLAGIAGQSAWRTVSLFLNRETFGVTDPEFGLDLGFYAFSLPMWRLITDTLSILLVIAFFIALIGHYLLGSIRPGGPGMKSFVSYGARTQLALTAGAWMLVKVAGYWLDRYDLMGRQHETFHGASYTDLHAYLPAKILLMVIAAVVAVAFFSAVFLKDLRIPVLAAILMLLSSGVIGIGWPMMMEQFSVKPNRAQKEAESISRNIQMTRYAYGITDDKVTYQRNWGATGSDAESVASDEATVSNIRLLDPEVLSKTFTQQQQLKNFYGFPDTLAIDRYTVDGELRDYVVAVREMDPNELDGNQKDWINRHTVYTHGNGFIAAPANQVDEVARDVGSTRGGYPLYSVSDLQAKERGEENKMGLDVEQPRTYFGPVISDVHPSVDYSIVGTAGNPVEYDADGVNFTYDGNGGVDISNMFNRALFALRYQEMNLVLSERIGENSKIIFERDPRARVEKVAPWLTADSTTYPAVIDGRIKWIVDGYTTLSNLPYSQRTSLTEATEDALNPDGTRQPLVTDRTSYIRNSVKATVDAYDGTVELYEFDTDDPVLKAWKGVFPNTVKPKSAISDELNSHLRYPQDMFKVQRELIAKYHVDDPGIFFTNDAFWSVPSDPTAPDDRKQLNQPPYYVVAADPESGKASFQLITPFRGLEREFLAAHMSVASDPANYGKITVRALPTDTQTQGPKQAQDTMMSSDQIARDRALWERTNTLTNGNLLTLPVGDGEIMYVEPIYSQRKEQKSAFPKLLRVLVSYDGKVGYAPTIAEALQQVGIDPRAASDLEEAKDLPAEPSDKPDKPADTPQPDTPEAPVDAKAATENLRKALDALNAAKNKSHEEYGKALDELDKAVAEVQKAQN</sequence>
<evidence type="ECO:0000256" key="5">
    <source>
        <dbReference type="HAMAP-Rule" id="MF_01600"/>
    </source>
</evidence>
<dbReference type="GO" id="GO:0005886">
    <property type="term" value="C:plasma membrane"/>
    <property type="evidence" value="ECO:0007669"/>
    <property type="project" value="UniProtKB-SubCell"/>
</dbReference>
<comment type="similarity">
    <text evidence="5">Belongs to the UPF0182 family.</text>
</comment>
<keyword evidence="4 5" id="KW-0472">Membrane</keyword>
<dbReference type="NCBIfam" id="NF000825">
    <property type="entry name" value="PRK00068.1"/>
    <property type="match status" value="1"/>
</dbReference>
<keyword evidence="3 5" id="KW-1133">Transmembrane helix</keyword>
<accession>A0A7G5FH15</accession>
<feature type="transmembrane region" description="Helical" evidence="5">
    <location>
        <begin position="57"/>
        <end position="82"/>
    </location>
</feature>
<feature type="transmembrane region" description="Helical" evidence="5">
    <location>
        <begin position="258"/>
        <end position="277"/>
    </location>
</feature>
<dbReference type="EMBL" id="CP059833">
    <property type="protein sequence ID" value="QMV85906.1"/>
    <property type="molecule type" value="Genomic_DNA"/>
</dbReference>
<dbReference type="PANTHER" id="PTHR39344">
    <property type="entry name" value="UPF0182 PROTEIN SLL1060"/>
    <property type="match status" value="1"/>
</dbReference>
<dbReference type="InterPro" id="IPR005372">
    <property type="entry name" value="UPF0182"/>
</dbReference>
<evidence type="ECO:0000313" key="7">
    <source>
        <dbReference type="EMBL" id="QMV85906.1"/>
    </source>
</evidence>